<dbReference type="PROSITE" id="PS50977">
    <property type="entry name" value="HTH_TETR_2"/>
    <property type="match status" value="1"/>
</dbReference>
<feature type="DNA-binding region" description="H-T-H motif" evidence="4">
    <location>
        <begin position="33"/>
        <end position="52"/>
    </location>
</feature>
<keyword evidence="2 4" id="KW-0238">DNA-binding</keyword>
<dbReference type="RefSeq" id="WP_120607722.1">
    <property type="nucleotide sequence ID" value="NZ_JABFJX010000309.1"/>
</dbReference>
<evidence type="ECO:0000313" key="7">
    <source>
        <dbReference type="Proteomes" id="UP000268313"/>
    </source>
</evidence>
<dbReference type="InterPro" id="IPR001647">
    <property type="entry name" value="HTH_TetR"/>
</dbReference>
<evidence type="ECO:0000259" key="5">
    <source>
        <dbReference type="PROSITE" id="PS50977"/>
    </source>
</evidence>
<dbReference type="Proteomes" id="UP000268313">
    <property type="component" value="Unassembled WGS sequence"/>
</dbReference>
<dbReference type="GO" id="GO:0000976">
    <property type="term" value="F:transcription cis-regulatory region binding"/>
    <property type="evidence" value="ECO:0007669"/>
    <property type="project" value="TreeGrafter"/>
</dbReference>
<gene>
    <name evidence="6" type="ORF">D7X32_39700</name>
</gene>
<reference evidence="7" key="1">
    <citation type="submission" date="2018-09" db="EMBL/GenBank/DDBJ databases">
        <authorList>
            <person name="Livingstone P.G."/>
            <person name="Whitworth D.E."/>
        </authorList>
    </citation>
    <scope>NUCLEOTIDE SEQUENCE [LARGE SCALE GENOMIC DNA]</scope>
    <source>
        <strain evidence="7">CA043D</strain>
    </source>
</reference>
<name>A0A3A8JXZ6_9BACT</name>
<protein>
    <submittedName>
        <fullName evidence="6">TetR/AcrR family transcriptional regulator</fullName>
    </submittedName>
</protein>
<evidence type="ECO:0000256" key="1">
    <source>
        <dbReference type="ARBA" id="ARBA00023015"/>
    </source>
</evidence>
<proteinExistence type="predicted"/>
<evidence type="ECO:0000256" key="4">
    <source>
        <dbReference type="PROSITE-ProRule" id="PRU00335"/>
    </source>
</evidence>
<feature type="domain" description="HTH tetR-type" evidence="5">
    <location>
        <begin position="10"/>
        <end position="70"/>
    </location>
</feature>
<comment type="caution">
    <text evidence="6">The sequence shown here is derived from an EMBL/GenBank/DDBJ whole genome shotgun (WGS) entry which is preliminary data.</text>
</comment>
<dbReference type="PANTHER" id="PTHR30055:SF234">
    <property type="entry name" value="HTH-TYPE TRANSCRIPTIONAL REGULATOR BETI"/>
    <property type="match status" value="1"/>
</dbReference>
<dbReference type="Pfam" id="PF00440">
    <property type="entry name" value="TetR_N"/>
    <property type="match status" value="1"/>
</dbReference>
<keyword evidence="7" id="KW-1185">Reference proteome</keyword>
<accession>A0A3A8JXZ6</accession>
<dbReference type="OrthoDB" id="9809994at2"/>
<dbReference type="GO" id="GO:0003700">
    <property type="term" value="F:DNA-binding transcription factor activity"/>
    <property type="evidence" value="ECO:0007669"/>
    <property type="project" value="TreeGrafter"/>
</dbReference>
<dbReference type="Gene3D" id="1.10.357.10">
    <property type="entry name" value="Tetracycline Repressor, domain 2"/>
    <property type="match status" value="1"/>
</dbReference>
<dbReference type="PRINTS" id="PR00455">
    <property type="entry name" value="HTHTETR"/>
</dbReference>
<dbReference type="PANTHER" id="PTHR30055">
    <property type="entry name" value="HTH-TYPE TRANSCRIPTIONAL REGULATOR RUTR"/>
    <property type="match status" value="1"/>
</dbReference>
<dbReference type="EMBL" id="RAWE01000275">
    <property type="protein sequence ID" value="RKG95231.1"/>
    <property type="molecule type" value="Genomic_DNA"/>
</dbReference>
<keyword evidence="3" id="KW-0804">Transcription</keyword>
<dbReference type="InterPro" id="IPR009057">
    <property type="entry name" value="Homeodomain-like_sf"/>
</dbReference>
<dbReference type="InterPro" id="IPR050109">
    <property type="entry name" value="HTH-type_TetR-like_transc_reg"/>
</dbReference>
<evidence type="ECO:0000256" key="3">
    <source>
        <dbReference type="ARBA" id="ARBA00023163"/>
    </source>
</evidence>
<evidence type="ECO:0000313" key="6">
    <source>
        <dbReference type="EMBL" id="RKG95231.1"/>
    </source>
</evidence>
<sequence>MGERRESKKRETRQRISDVATALFFARGFDAVTIDEIAAAASVSKMTVFNYFARKEDLMLDRQDDLKLLFFREAIRARPQGQSPIAELRALMGRLREQKHPFAHFDRRSADFWRFIAASPSLEARLRELNDEAAEGLAIEFAGPKPDGLARLAAGMIVLTIRTARQEAVGVFERGGSAKKANAVFFALVDQGFAAVQGMAATDARGESS</sequence>
<dbReference type="SUPFAM" id="SSF46689">
    <property type="entry name" value="Homeodomain-like"/>
    <property type="match status" value="1"/>
</dbReference>
<organism evidence="6 7">
    <name type="scientific">Corallococcus carmarthensis</name>
    <dbReference type="NCBI Taxonomy" id="2316728"/>
    <lineage>
        <taxon>Bacteria</taxon>
        <taxon>Pseudomonadati</taxon>
        <taxon>Myxococcota</taxon>
        <taxon>Myxococcia</taxon>
        <taxon>Myxococcales</taxon>
        <taxon>Cystobacterineae</taxon>
        <taxon>Myxococcaceae</taxon>
        <taxon>Corallococcus</taxon>
    </lineage>
</organism>
<evidence type="ECO:0000256" key="2">
    <source>
        <dbReference type="ARBA" id="ARBA00023125"/>
    </source>
</evidence>
<keyword evidence="1" id="KW-0805">Transcription regulation</keyword>
<dbReference type="AlphaFoldDB" id="A0A3A8JXZ6"/>